<evidence type="ECO:0000256" key="2">
    <source>
        <dbReference type="ARBA" id="ARBA00048488"/>
    </source>
</evidence>
<accession>A0A0R2AW64</accession>
<comment type="caution">
    <text evidence="3">Lacks conserved residue(s) required for the propagation of feature annotation.</text>
</comment>
<dbReference type="EMBL" id="AYYN01000168">
    <property type="protein sequence ID" value="KRM71029.1"/>
    <property type="molecule type" value="Genomic_DNA"/>
</dbReference>
<gene>
    <name evidence="3" type="primary">msrB</name>
    <name evidence="5" type="ORF">FC48_GL001565</name>
</gene>
<dbReference type="AlphaFoldDB" id="A0A0R2AW64"/>
<comment type="similarity">
    <text evidence="3">Belongs to the MsrB Met sulfoxide reductase family.</text>
</comment>
<dbReference type="PANTHER" id="PTHR10173:SF59">
    <property type="entry name" value="PEPTIDE METHIONINE SULFOXIDE REDUCTASE MSRA_MSRB"/>
    <property type="match status" value="1"/>
</dbReference>
<dbReference type="InterPro" id="IPR002579">
    <property type="entry name" value="Met_Sox_Rdtase_MsrB_dom"/>
</dbReference>
<feature type="domain" description="MsrB" evidence="4">
    <location>
        <begin position="3"/>
        <end position="126"/>
    </location>
</feature>
<dbReference type="Pfam" id="PF01641">
    <property type="entry name" value="SelR"/>
    <property type="match status" value="1"/>
</dbReference>
<dbReference type="GO" id="GO:0005737">
    <property type="term" value="C:cytoplasm"/>
    <property type="evidence" value="ECO:0007669"/>
    <property type="project" value="TreeGrafter"/>
</dbReference>
<evidence type="ECO:0000313" key="5">
    <source>
        <dbReference type="EMBL" id="KRM71029.1"/>
    </source>
</evidence>
<dbReference type="SUPFAM" id="SSF51316">
    <property type="entry name" value="Mss4-like"/>
    <property type="match status" value="1"/>
</dbReference>
<dbReference type="Gene3D" id="2.170.150.20">
    <property type="entry name" value="Peptide methionine sulfoxide reductase"/>
    <property type="match status" value="1"/>
</dbReference>
<dbReference type="InterPro" id="IPR011057">
    <property type="entry name" value="Mss4-like_sf"/>
</dbReference>
<dbReference type="GO" id="GO:0006979">
    <property type="term" value="P:response to oxidative stress"/>
    <property type="evidence" value="ECO:0007669"/>
    <property type="project" value="InterPro"/>
</dbReference>
<dbReference type="InterPro" id="IPR028427">
    <property type="entry name" value="Met_Sox_Rdtase_MsrB"/>
</dbReference>
<comment type="catalytic activity">
    <reaction evidence="2 3">
        <text>L-methionyl-[protein] + [thioredoxin]-disulfide + H2O = L-methionyl-(R)-S-oxide-[protein] + [thioredoxin]-dithiol</text>
        <dbReference type="Rhea" id="RHEA:24164"/>
        <dbReference type="Rhea" id="RHEA-COMP:10698"/>
        <dbReference type="Rhea" id="RHEA-COMP:10700"/>
        <dbReference type="Rhea" id="RHEA-COMP:12313"/>
        <dbReference type="Rhea" id="RHEA-COMP:12314"/>
        <dbReference type="ChEBI" id="CHEBI:15377"/>
        <dbReference type="ChEBI" id="CHEBI:16044"/>
        <dbReference type="ChEBI" id="CHEBI:29950"/>
        <dbReference type="ChEBI" id="CHEBI:45764"/>
        <dbReference type="ChEBI" id="CHEBI:50058"/>
        <dbReference type="EC" id="1.8.4.12"/>
    </reaction>
</comment>
<evidence type="ECO:0000256" key="1">
    <source>
        <dbReference type="ARBA" id="ARBA00023002"/>
    </source>
</evidence>
<organism evidence="5 6">
    <name type="scientific">Ligilactobacillus murinus DSM 20452 = NBRC 14221</name>
    <dbReference type="NCBI Taxonomy" id="1423772"/>
    <lineage>
        <taxon>Bacteria</taxon>
        <taxon>Bacillati</taxon>
        <taxon>Bacillota</taxon>
        <taxon>Bacilli</taxon>
        <taxon>Lactobacillales</taxon>
        <taxon>Lactobacillaceae</taxon>
        <taxon>Ligilactobacillus</taxon>
    </lineage>
</organism>
<sequence length="141" mass="15992">MDKAELRQKIGDLAYEVTQNAATERAFTGKYDDFFEKGIYVDVVSGQPLFSSRDKYDSGCGWPAFTRPIEQKNLTTKADYSHFMHRTEVKSSQANSHLGHVFNDGPKAQGGLRYCINSAALRFVPYTEMEKEGYGQYLDQL</sequence>
<feature type="active site" description="Nucleophile" evidence="3">
    <location>
        <position position="115"/>
    </location>
</feature>
<dbReference type="PANTHER" id="PTHR10173">
    <property type="entry name" value="METHIONINE SULFOXIDE REDUCTASE"/>
    <property type="match status" value="1"/>
</dbReference>
<dbReference type="Proteomes" id="UP000051612">
    <property type="component" value="Unassembled WGS sequence"/>
</dbReference>
<dbReference type="RefSeq" id="WP_056960235.1">
    <property type="nucleotide sequence ID" value="NZ_AYYN01000168.1"/>
</dbReference>
<dbReference type="NCBIfam" id="TIGR00357">
    <property type="entry name" value="peptide-methionine (R)-S-oxide reductase MsrB"/>
    <property type="match status" value="1"/>
</dbReference>
<dbReference type="GO" id="GO:0033743">
    <property type="term" value="F:peptide-methionine (R)-S-oxide reductase activity"/>
    <property type="evidence" value="ECO:0007669"/>
    <property type="project" value="UniProtKB-UniRule"/>
</dbReference>
<dbReference type="EC" id="1.8.4.12" evidence="3"/>
<dbReference type="GO" id="GO:0030091">
    <property type="term" value="P:protein repair"/>
    <property type="evidence" value="ECO:0007669"/>
    <property type="project" value="InterPro"/>
</dbReference>
<protein>
    <recommendedName>
        <fullName evidence="3">Peptide methionine sulfoxide reductase MsrB</fullName>
        <ecNumber evidence="3">1.8.4.12</ecNumber>
    </recommendedName>
    <alternativeName>
        <fullName evidence="3">Peptide-methionine (R)-S-oxide reductase</fullName>
    </alternativeName>
</protein>
<evidence type="ECO:0000313" key="6">
    <source>
        <dbReference type="Proteomes" id="UP000051612"/>
    </source>
</evidence>
<name>A0A0R2AW64_9LACO</name>
<dbReference type="HAMAP" id="MF_01400">
    <property type="entry name" value="MsrB"/>
    <property type="match status" value="1"/>
</dbReference>
<keyword evidence="1 3" id="KW-0560">Oxidoreductase</keyword>
<comment type="caution">
    <text evidence="5">The sequence shown here is derived from an EMBL/GenBank/DDBJ whole genome shotgun (WGS) entry which is preliminary data.</text>
</comment>
<reference evidence="5 6" key="1">
    <citation type="journal article" date="2015" name="Genome Announc.">
        <title>Expanding the biotechnology potential of lactobacilli through comparative genomics of 213 strains and associated genera.</title>
        <authorList>
            <person name="Sun Z."/>
            <person name="Harris H.M."/>
            <person name="McCann A."/>
            <person name="Guo C."/>
            <person name="Argimon S."/>
            <person name="Zhang W."/>
            <person name="Yang X."/>
            <person name="Jeffery I.B."/>
            <person name="Cooney J.C."/>
            <person name="Kagawa T.F."/>
            <person name="Liu W."/>
            <person name="Song Y."/>
            <person name="Salvetti E."/>
            <person name="Wrobel A."/>
            <person name="Rasinkangas P."/>
            <person name="Parkhill J."/>
            <person name="Rea M.C."/>
            <person name="O'Sullivan O."/>
            <person name="Ritari J."/>
            <person name="Douillard F.P."/>
            <person name="Paul Ross R."/>
            <person name="Yang R."/>
            <person name="Briner A.E."/>
            <person name="Felis G.E."/>
            <person name="de Vos W.M."/>
            <person name="Barrangou R."/>
            <person name="Klaenhammer T.R."/>
            <person name="Caufield P.W."/>
            <person name="Cui Y."/>
            <person name="Zhang H."/>
            <person name="O'Toole P.W."/>
        </authorList>
    </citation>
    <scope>NUCLEOTIDE SEQUENCE [LARGE SCALE GENOMIC DNA]</scope>
    <source>
        <strain evidence="5 6">DSM 20452</strain>
    </source>
</reference>
<proteinExistence type="inferred from homology"/>
<dbReference type="PATRIC" id="fig|1423772.3.peg.1667"/>
<dbReference type="PROSITE" id="PS51790">
    <property type="entry name" value="MSRB"/>
    <property type="match status" value="1"/>
</dbReference>
<evidence type="ECO:0000256" key="3">
    <source>
        <dbReference type="HAMAP-Rule" id="MF_01400"/>
    </source>
</evidence>
<dbReference type="FunFam" id="2.170.150.20:FF:000003">
    <property type="entry name" value="Peptide methionine sulfoxide reductase MsrB"/>
    <property type="match status" value="1"/>
</dbReference>
<evidence type="ECO:0000259" key="4">
    <source>
        <dbReference type="PROSITE" id="PS51790"/>
    </source>
</evidence>